<dbReference type="PANTHER" id="PTHR12687">
    <property type="entry name" value="NUCLEOLAR COMPLEX 2 AND RAD4-RELATED"/>
    <property type="match status" value="1"/>
</dbReference>
<feature type="region of interest" description="Disordered" evidence="4">
    <location>
        <begin position="1"/>
        <end position="82"/>
    </location>
</feature>
<proteinExistence type="inferred from homology"/>
<reference evidence="6" key="1">
    <citation type="submission" date="2025-08" db="UniProtKB">
        <authorList>
            <consortium name="RefSeq"/>
        </authorList>
    </citation>
    <scope>IDENTIFICATION</scope>
    <source>
        <tissue evidence="6">Whole body</tissue>
    </source>
</reference>
<evidence type="ECO:0000256" key="4">
    <source>
        <dbReference type="SAM" id="MobiDB-lite"/>
    </source>
</evidence>
<feature type="compositionally biased region" description="Basic and acidic residues" evidence="4">
    <location>
        <begin position="47"/>
        <end position="59"/>
    </location>
</feature>
<feature type="compositionally biased region" description="Basic residues" evidence="4">
    <location>
        <begin position="708"/>
        <end position="724"/>
    </location>
</feature>
<dbReference type="PANTHER" id="PTHR12687:SF4">
    <property type="entry name" value="NUCLEOLAR COMPLEX PROTEIN 2 HOMOLOG"/>
    <property type="match status" value="1"/>
</dbReference>
<dbReference type="SUPFAM" id="SSF48371">
    <property type="entry name" value="ARM repeat"/>
    <property type="match status" value="1"/>
</dbReference>
<dbReference type="Proteomes" id="UP000694924">
    <property type="component" value="Unplaced"/>
</dbReference>
<dbReference type="GeneID" id="107067312"/>
<dbReference type="InterPro" id="IPR016024">
    <property type="entry name" value="ARM-type_fold"/>
</dbReference>
<evidence type="ECO:0000313" key="6">
    <source>
        <dbReference type="RefSeq" id="XP_015178190.1"/>
    </source>
</evidence>
<comment type="subcellular location">
    <subcellularLocation>
        <location evidence="1">Nucleus</location>
    </subcellularLocation>
</comment>
<evidence type="ECO:0000256" key="2">
    <source>
        <dbReference type="ARBA" id="ARBA00005907"/>
    </source>
</evidence>
<feature type="compositionally biased region" description="Acidic residues" evidence="4">
    <location>
        <begin position="72"/>
        <end position="82"/>
    </location>
</feature>
<keyword evidence="5" id="KW-1185">Reference proteome</keyword>
<gene>
    <name evidence="6" type="primary">LOC107067312</name>
</gene>
<comment type="similarity">
    <text evidence="2">Belongs to the NOC2 family.</text>
</comment>
<evidence type="ECO:0000313" key="5">
    <source>
        <dbReference type="Proteomes" id="UP000694924"/>
    </source>
</evidence>
<feature type="compositionally biased region" description="Acidic residues" evidence="4">
    <location>
        <begin position="736"/>
        <end position="757"/>
    </location>
</feature>
<name>A0ABM1IDA3_POLDO</name>
<feature type="compositionally biased region" description="Basic residues" evidence="4">
    <location>
        <begin position="1"/>
        <end position="10"/>
    </location>
</feature>
<feature type="region of interest" description="Disordered" evidence="4">
    <location>
        <begin position="658"/>
        <end position="757"/>
    </location>
</feature>
<feature type="compositionally biased region" description="Acidic residues" evidence="4">
    <location>
        <begin position="664"/>
        <end position="683"/>
    </location>
</feature>
<dbReference type="RefSeq" id="XP_015178190.1">
    <property type="nucleotide sequence ID" value="XM_015322704.1"/>
</dbReference>
<evidence type="ECO:0000256" key="1">
    <source>
        <dbReference type="ARBA" id="ARBA00004123"/>
    </source>
</evidence>
<organism evidence="5 6">
    <name type="scientific">Polistes dominula</name>
    <name type="common">European paper wasp</name>
    <name type="synonym">Vespa dominula</name>
    <dbReference type="NCBI Taxonomy" id="743375"/>
    <lineage>
        <taxon>Eukaryota</taxon>
        <taxon>Metazoa</taxon>
        <taxon>Ecdysozoa</taxon>
        <taxon>Arthropoda</taxon>
        <taxon>Hexapoda</taxon>
        <taxon>Insecta</taxon>
        <taxon>Pterygota</taxon>
        <taxon>Neoptera</taxon>
        <taxon>Endopterygota</taxon>
        <taxon>Hymenoptera</taxon>
        <taxon>Apocrita</taxon>
        <taxon>Aculeata</taxon>
        <taxon>Vespoidea</taxon>
        <taxon>Vespidae</taxon>
        <taxon>Polistinae</taxon>
        <taxon>Polistini</taxon>
        <taxon>Polistes</taxon>
    </lineage>
</organism>
<dbReference type="InterPro" id="IPR005343">
    <property type="entry name" value="Noc2"/>
</dbReference>
<dbReference type="Pfam" id="PF03715">
    <property type="entry name" value="Noc2"/>
    <property type="match status" value="1"/>
</dbReference>
<evidence type="ECO:0000256" key="3">
    <source>
        <dbReference type="ARBA" id="ARBA00023242"/>
    </source>
</evidence>
<protein>
    <submittedName>
        <fullName evidence="6">Nucleolar complex protein 2 homolog</fullName>
    </submittedName>
</protein>
<accession>A0ABM1IDA3</accession>
<sequence>MQKNQSKKLKKDSNESVAMRRMSGLIKDKSIKKSTKKSSTKSSTKSFKNDDVKLNGEGHNKKKVKEKIVEHDSDESDSDMDLEEYERTLKNLKKIDPSFYSYLKENDENLLKFEMSSDSNSDNDESELCHKPNDKLEVASDESDFEQEEQTVSTSNKIKVTLQLLKTWQNDIQTDKTSKTIKIAIEVFHAALQTVQETPDEKDTSFKVEGSAIFNEVIQLCILHLSDALKRFLNLNTDTYFEAHKCKKFVKIKSSLKSYLTDLIMILRNVTSANIQIIILKHLYNMLPYTQSFSSLKKPLLRVLLNFWSTSDESIRVVAFLCILRMALNQKDSILETLHKTMYFKYVQNSKFVSPNTLAGINFMRHSLTEIYLLNPDFAYKYAFVYIRQLAIYLRNAITLKKQEHFQAVYNWQYINSLFFWAKLIATSKKQSSLSTLLYPLVQIIIGTIKVIPTQQYYPLRFHCVQMLINISKGTNTFIPILPFLLEVLSTYDFNKKHKSVSMKPISFTCILRMSKSQLVENGFKDTIIDNIYRLILENAAKDSHLISFPELYLPCIIELKAFLKKCHIANYCRKMKQLLEKIEENSKYITNERSKKVFNLQDIGEIKNWENGIKVEGTNLAKFYDSWIKIHQNQKMKEITKNDELGKYDFLNLTKSKRKSSNDDDDDDNDDDDAMNSEDESDFELRIKGDSVENGADDDDDVSVKESKKKKLKTKNRSTKKSSTKGSAINQKLIEEDDDDQEDIVTDIIDPNEVDY</sequence>
<keyword evidence="3" id="KW-0539">Nucleus</keyword>